<evidence type="ECO:0000313" key="4">
    <source>
        <dbReference type="Proteomes" id="UP000295124"/>
    </source>
</evidence>
<dbReference type="OrthoDB" id="9812981at2"/>
<evidence type="ECO:0000313" key="3">
    <source>
        <dbReference type="EMBL" id="TDD45310.1"/>
    </source>
</evidence>
<dbReference type="Gene3D" id="3.40.50.720">
    <property type="entry name" value="NAD(P)-binding Rossmann-like Domain"/>
    <property type="match status" value="1"/>
</dbReference>
<accession>A0A4R4YLK0</accession>
<organism evidence="3 4">
    <name type="scientific">Kribbella antibiotica</name>
    <dbReference type="NCBI Taxonomy" id="190195"/>
    <lineage>
        <taxon>Bacteria</taxon>
        <taxon>Bacillati</taxon>
        <taxon>Actinomycetota</taxon>
        <taxon>Actinomycetes</taxon>
        <taxon>Propionibacteriales</taxon>
        <taxon>Kribbellaceae</taxon>
        <taxon>Kribbella</taxon>
    </lineage>
</organism>
<dbReference type="SUPFAM" id="SSF55347">
    <property type="entry name" value="Glyceraldehyde-3-phosphate dehydrogenase-like, C-terminal domain"/>
    <property type="match status" value="1"/>
</dbReference>
<proteinExistence type="predicted"/>
<dbReference type="Gene3D" id="3.30.360.10">
    <property type="entry name" value="Dihydrodipicolinate Reductase, domain 2"/>
    <property type="match status" value="1"/>
</dbReference>
<dbReference type="RefSeq" id="WP_132176878.1">
    <property type="nucleotide sequence ID" value="NZ_SMKX01000208.1"/>
</dbReference>
<keyword evidence="1" id="KW-0560">Oxidoreductase</keyword>
<dbReference type="GO" id="GO:0016491">
    <property type="term" value="F:oxidoreductase activity"/>
    <property type="evidence" value="ECO:0007669"/>
    <property type="project" value="UniProtKB-KW"/>
</dbReference>
<dbReference type="PANTHER" id="PTHR43818:SF11">
    <property type="entry name" value="BCDNA.GH03377"/>
    <property type="match status" value="1"/>
</dbReference>
<sequence length="369" mass="39682">MSADGMKVPTVALVGTAGYGRRHLEQLLAWQADGVLRLAALVDVNFDAETRRLVDIAAAVEPQYLSSIDGLEVDLVVIATPPHTHFALAERVLRSGSALYLEKPPVPLLSQLDALRAITPRRRAEVGFQQARATIERLEALLPEVGDVERITAHGCLSRPDSYYTRSPWAGAWYVNGTAVFDGALFNPLAHIVHTALTLARRIDARWAAESVEADLYSVHDITGDDTGVLRIRSSYGPVVVAVGTTAADVVRPPAITVHGTRGHVTVPHVASTSIHPLLAALNDIDGPADRLIDLDAVRTFVDVVNQAVEVGEPVRIPVSEQQRIRAGVRCLPGIAELVDQVVSTGSLFAELGSGWARRPAPGMDREAM</sequence>
<dbReference type="InterPro" id="IPR000683">
    <property type="entry name" value="Gfo/Idh/MocA-like_OxRdtase_N"/>
</dbReference>
<dbReference type="GO" id="GO:0000166">
    <property type="term" value="F:nucleotide binding"/>
    <property type="evidence" value="ECO:0007669"/>
    <property type="project" value="InterPro"/>
</dbReference>
<keyword evidence="4" id="KW-1185">Reference proteome</keyword>
<dbReference type="InterPro" id="IPR050463">
    <property type="entry name" value="Gfo/Idh/MocA_oxidrdct_glycsds"/>
</dbReference>
<reference evidence="3 4" key="1">
    <citation type="submission" date="2019-03" db="EMBL/GenBank/DDBJ databases">
        <title>Draft genome sequences of novel Actinobacteria.</title>
        <authorList>
            <person name="Sahin N."/>
            <person name="Ay H."/>
            <person name="Saygin H."/>
        </authorList>
    </citation>
    <scope>NUCLEOTIDE SEQUENCE [LARGE SCALE GENOMIC DNA]</scope>
    <source>
        <strain evidence="3 4">JCM 13523</strain>
    </source>
</reference>
<name>A0A4R4YLK0_9ACTN</name>
<evidence type="ECO:0000256" key="1">
    <source>
        <dbReference type="ARBA" id="ARBA00023002"/>
    </source>
</evidence>
<feature type="domain" description="Gfo/Idh/MocA-like oxidoreductase N-terminal" evidence="2">
    <location>
        <begin position="11"/>
        <end position="119"/>
    </location>
</feature>
<dbReference type="Pfam" id="PF01408">
    <property type="entry name" value="GFO_IDH_MocA"/>
    <property type="match status" value="1"/>
</dbReference>
<protein>
    <submittedName>
        <fullName evidence="3">Gfo/Idh/MocA family oxidoreductase</fullName>
    </submittedName>
</protein>
<dbReference type="AlphaFoldDB" id="A0A4R4YLK0"/>
<dbReference type="EMBL" id="SMKX01000208">
    <property type="protein sequence ID" value="TDD45310.1"/>
    <property type="molecule type" value="Genomic_DNA"/>
</dbReference>
<evidence type="ECO:0000259" key="2">
    <source>
        <dbReference type="Pfam" id="PF01408"/>
    </source>
</evidence>
<dbReference type="PANTHER" id="PTHR43818">
    <property type="entry name" value="BCDNA.GH03377"/>
    <property type="match status" value="1"/>
</dbReference>
<dbReference type="SUPFAM" id="SSF51735">
    <property type="entry name" value="NAD(P)-binding Rossmann-fold domains"/>
    <property type="match status" value="1"/>
</dbReference>
<dbReference type="InterPro" id="IPR036291">
    <property type="entry name" value="NAD(P)-bd_dom_sf"/>
</dbReference>
<dbReference type="Proteomes" id="UP000295124">
    <property type="component" value="Unassembled WGS sequence"/>
</dbReference>
<comment type="caution">
    <text evidence="3">The sequence shown here is derived from an EMBL/GenBank/DDBJ whole genome shotgun (WGS) entry which is preliminary data.</text>
</comment>
<gene>
    <name evidence="3" type="ORF">E1263_38935</name>
</gene>